<evidence type="ECO:0000313" key="2">
    <source>
        <dbReference type="Proteomes" id="UP000036367"/>
    </source>
</evidence>
<accession>A0A0J1BEG4</accession>
<protein>
    <submittedName>
        <fullName evidence="1">Uncharacterized protein</fullName>
    </submittedName>
</protein>
<organism evidence="1 2">
    <name type="scientific">Rhodopirellula islandica</name>
    <dbReference type="NCBI Taxonomy" id="595434"/>
    <lineage>
        <taxon>Bacteria</taxon>
        <taxon>Pseudomonadati</taxon>
        <taxon>Planctomycetota</taxon>
        <taxon>Planctomycetia</taxon>
        <taxon>Pirellulales</taxon>
        <taxon>Pirellulaceae</taxon>
        <taxon>Rhodopirellula</taxon>
    </lineage>
</organism>
<proteinExistence type="predicted"/>
<dbReference type="STRING" id="595434.RISK_003179"/>
<evidence type="ECO:0000313" key="1">
    <source>
        <dbReference type="EMBL" id="KLU04911.1"/>
    </source>
</evidence>
<gene>
    <name evidence="1" type="ORF">RISK_003179</name>
</gene>
<dbReference type="AlphaFoldDB" id="A0A0J1BEG4"/>
<dbReference type="PATRIC" id="fig|595434.4.peg.3031"/>
<dbReference type="Proteomes" id="UP000036367">
    <property type="component" value="Unassembled WGS sequence"/>
</dbReference>
<sequence>MAKPMGDVSSFYNNNLSRNEVWGEVERRRSGVREGEGRA</sequence>
<comment type="caution">
    <text evidence="1">The sequence shown here is derived from an EMBL/GenBank/DDBJ whole genome shotgun (WGS) entry which is preliminary data.</text>
</comment>
<dbReference type="EMBL" id="LECT01000025">
    <property type="protein sequence ID" value="KLU04911.1"/>
    <property type="molecule type" value="Genomic_DNA"/>
</dbReference>
<keyword evidence="2" id="KW-1185">Reference proteome</keyword>
<reference evidence="1" key="1">
    <citation type="submission" date="2015-05" db="EMBL/GenBank/DDBJ databases">
        <title>Permanent draft genome of Rhodopirellula islandicus K833.</title>
        <authorList>
            <person name="Kizina J."/>
            <person name="Richter M."/>
            <person name="Glockner F.O."/>
            <person name="Harder J."/>
        </authorList>
    </citation>
    <scope>NUCLEOTIDE SEQUENCE [LARGE SCALE GENOMIC DNA]</scope>
    <source>
        <strain evidence="1">K833</strain>
    </source>
</reference>
<name>A0A0J1BEG4_RHOIS</name>